<keyword evidence="1" id="KW-0175">Coiled coil</keyword>
<dbReference type="InterPro" id="IPR005312">
    <property type="entry name" value="DUF1759"/>
</dbReference>
<organism evidence="3 4">
    <name type="scientific">Cordylochernes scorpioides</name>
    <dbReference type="NCBI Taxonomy" id="51811"/>
    <lineage>
        <taxon>Eukaryota</taxon>
        <taxon>Metazoa</taxon>
        <taxon>Ecdysozoa</taxon>
        <taxon>Arthropoda</taxon>
        <taxon>Chelicerata</taxon>
        <taxon>Arachnida</taxon>
        <taxon>Pseudoscorpiones</taxon>
        <taxon>Cheliferoidea</taxon>
        <taxon>Chernetidae</taxon>
        <taxon>Cordylochernes</taxon>
    </lineage>
</organism>
<dbReference type="Proteomes" id="UP001235939">
    <property type="component" value="Chromosome 16"/>
</dbReference>
<reference evidence="3 4" key="1">
    <citation type="submission" date="2022-01" db="EMBL/GenBank/DDBJ databases">
        <title>A chromosomal length assembly of Cordylochernes scorpioides.</title>
        <authorList>
            <person name="Zeh D."/>
            <person name="Zeh J."/>
        </authorList>
    </citation>
    <scope>NUCLEOTIDE SEQUENCE [LARGE SCALE GENOMIC DNA]</scope>
    <source>
        <strain evidence="3">IN4F17</strain>
        <tissue evidence="3">Whole Body</tissue>
    </source>
</reference>
<dbReference type="EMBL" id="CP092878">
    <property type="protein sequence ID" value="UYV78580.1"/>
    <property type="molecule type" value="Genomic_DNA"/>
</dbReference>
<evidence type="ECO:0000256" key="2">
    <source>
        <dbReference type="SAM" id="MobiDB-lite"/>
    </source>
</evidence>
<feature type="compositionally biased region" description="Low complexity" evidence="2">
    <location>
        <begin position="65"/>
        <end position="78"/>
    </location>
</feature>
<evidence type="ECO:0000313" key="4">
    <source>
        <dbReference type="Proteomes" id="UP001235939"/>
    </source>
</evidence>
<proteinExistence type="predicted"/>
<dbReference type="Pfam" id="PF03564">
    <property type="entry name" value="DUF1759"/>
    <property type="match status" value="1"/>
</dbReference>
<accession>A0ABY6LBN7</accession>
<feature type="region of interest" description="Disordered" evidence="2">
    <location>
        <begin position="1"/>
        <end position="32"/>
    </location>
</feature>
<keyword evidence="4" id="KW-1185">Reference proteome</keyword>
<feature type="region of interest" description="Disordered" evidence="2">
    <location>
        <begin position="52"/>
        <end position="78"/>
    </location>
</feature>
<evidence type="ECO:0000313" key="3">
    <source>
        <dbReference type="EMBL" id="UYV78580.1"/>
    </source>
</evidence>
<gene>
    <name evidence="3" type="ORF">LAZ67_16002056</name>
</gene>
<evidence type="ECO:0000256" key="1">
    <source>
        <dbReference type="SAM" id="Coils"/>
    </source>
</evidence>
<feature type="compositionally biased region" description="Basic and acidic residues" evidence="2">
    <location>
        <begin position="14"/>
        <end position="27"/>
    </location>
</feature>
<sequence>MEDNGIPKIGAARSRHEPSRLEYKKLESSSSTGAKAKTYLGQLAFLKDEMEVDPAASTKQKTPSRKSSSFKRGSSTKSVVLMKKKAEVDADREILNKMKEKDQHEIKMGETQLNLDRSKRELARLKEREDLTPELRDQKEKLEVIIIETELKMRQEIRAIETLEFELALLKNEKDSKLLATQEGSDQDLSSEEEAVDGSPQAGLRAQEWVNNSPPPVPTDPRAPATDSVDKRVDVFTKVLQQQQKVIVNSTMGDTTLPRFDGAIQRWIELKEEFNRTTSEYHISDSQNLIRLRKALSGKAYDNVKHLIPYVANVKLIMEALEQRFGQPRFKNLLRTAQDCPQLSVQMPDTLLGLNISVKGLISSCMTLHSHNTWTASSSWTP</sequence>
<feature type="coiled-coil region" evidence="1">
    <location>
        <begin position="101"/>
        <end position="128"/>
    </location>
</feature>
<feature type="region of interest" description="Disordered" evidence="2">
    <location>
        <begin position="181"/>
        <end position="228"/>
    </location>
</feature>
<name>A0ABY6LBN7_9ARAC</name>
<feature type="compositionally biased region" description="Acidic residues" evidence="2">
    <location>
        <begin position="185"/>
        <end position="196"/>
    </location>
</feature>
<protein>
    <submittedName>
        <fullName evidence="3">Uncharacterized protein</fullName>
    </submittedName>
</protein>